<keyword evidence="6" id="KW-1185">Reference proteome</keyword>
<dbReference type="RefSeq" id="WP_165108301.1">
    <property type="nucleotide sequence ID" value="NZ_JAAKYA010000077.1"/>
</dbReference>
<protein>
    <recommendedName>
        <fullName evidence="4">Leucyl/phenylalanyl-tRNA--protein transferase</fullName>
        <ecNumber evidence="4">2.3.2.6</ecNumber>
    </recommendedName>
    <alternativeName>
        <fullName evidence="4">L/F-transferase</fullName>
    </alternativeName>
    <alternativeName>
        <fullName evidence="4">Leucyltransferase</fullName>
    </alternativeName>
    <alternativeName>
        <fullName evidence="4">Phenyalanyltransferase</fullName>
    </alternativeName>
</protein>
<dbReference type="GO" id="GO:0008914">
    <property type="term" value="F:leucyl-tRNA--protein transferase activity"/>
    <property type="evidence" value="ECO:0007669"/>
    <property type="project" value="UniProtKB-UniRule"/>
</dbReference>
<dbReference type="HAMAP" id="MF_00688">
    <property type="entry name" value="Leu_Phe_trans"/>
    <property type="match status" value="1"/>
</dbReference>
<comment type="catalytic activity">
    <reaction evidence="4">
        <text>L-phenylalanyl-tRNA(Phe) + an N-terminal L-alpha-aminoacyl-[protein] = an N-terminal L-phenylalanyl-L-alpha-aminoacyl-[protein] + tRNA(Phe)</text>
        <dbReference type="Rhea" id="RHEA:43632"/>
        <dbReference type="Rhea" id="RHEA-COMP:9668"/>
        <dbReference type="Rhea" id="RHEA-COMP:9699"/>
        <dbReference type="Rhea" id="RHEA-COMP:10636"/>
        <dbReference type="Rhea" id="RHEA-COMP:10637"/>
        <dbReference type="ChEBI" id="CHEBI:78442"/>
        <dbReference type="ChEBI" id="CHEBI:78531"/>
        <dbReference type="ChEBI" id="CHEBI:78597"/>
        <dbReference type="ChEBI" id="CHEBI:83561"/>
        <dbReference type="EC" id="2.3.2.6"/>
    </reaction>
</comment>
<keyword evidence="3 4" id="KW-0012">Acyltransferase</keyword>
<dbReference type="EC" id="2.3.2.6" evidence="4"/>
<dbReference type="FunFam" id="3.40.630.70:FF:000001">
    <property type="entry name" value="Leucyl/phenylalanyl-tRNA--protein transferase"/>
    <property type="match status" value="1"/>
</dbReference>
<organism evidence="5 6">
    <name type="scientific">Limisphaera ngatamarikiensis</name>
    <dbReference type="NCBI Taxonomy" id="1324935"/>
    <lineage>
        <taxon>Bacteria</taxon>
        <taxon>Pseudomonadati</taxon>
        <taxon>Verrucomicrobiota</taxon>
        <taxon>Verrucomicrobiia</taxon>
        <taxon>Limisphaerales</taxon>
        <taxon>Limisphaeraceae</taxon>
        <taxon>Limisphaera</taxon>
    </lineage>
</organism>
<dbReference type="Gene3D" id="3.30.70.3550">
    <property type="entry name" value="Leucyl/phenylalanyl-tRNA-protein transferase, N-terminal domain"/>
    <property type="match status" value="1"/>
</dbReference>
<dbReference type="PANTHER" id="PTHR30098">
    <property type="entry name" value="LEUCYL/PHENYLALANYL-TRNA--PROTEIN TRANSFERASE"/>
    <property type="match status" value="1"/>
</dbReference>
<evidence type="ECO:0000256" key="4">
    <source>
        <dbReference type="HAMAP-Rule" id="MF_00688"/>
    </source>
</evidence>
<reference evidence="5 6" key="1">
    <citation type="submission" date="2020-02" db="EMBL/GenBank/DDBJ databases">
        <title>Draft genome sequence of Limisphaera ngatamarikiensis NGM72.4T, a thermophilic Verrucomicrobia grouped in subdivision 3.</title>
        <authorList>
            <person name="Carere C.R."/>
            <person name="Steen J."/>
            <person name="Hugenholtz P."/>
            <person name="Stott M.B."/>
        </authorList>
    </citation>
    <scope>NUCLEOTIDE SEQUENCE [LARGE SCALE GENOMIC DNA]</scope>
    <source>
        <strain evidence="5 6">NGM72.4</strain>
    </source>
</reference>
<gene>
    <name evidence="4" type="primary">aat</name>
    <name evidence="5" type="ORF">G4L39_11395</name>
</gene>
<comment type="caution">
    <text evidence="5">The sequence shown here is derived from an EMBL/GenBank/DDBJ whole genome shotgun (WGS) entry which is preliminary data.</text>
</comment>
<dbReference type="AlphaFoldDB" id="A0A6M1S3T5"/>
<dbReference type="NCBIfam" id="TIGR00667">
    <property type="entry name" value="aat"/>
    <property type="match status" value="1"/>
</dbReference>
<dbReference type="InterPro" id="IPR042203">
    <property type="entry name" value="Leu/Phe-tRNA_Trfase_C"/>
</dbReference>
<dbReference type="Proteomes" id="UP000477311">
    <property type="component" value="Unassembled WGS sequence"/>
</dbReference>
<dbReference type="GO" id="GO:0005737">
    <property type="term" value="C:cytoplasm"/>
    <property type="evidence" value="ECO:0007669"/>
    <property type="project" value="UniProtKB-SubCell"/>
</dbReference>
<evidence type="ECO:0000256" key="1">
    <source>
        <dbReference type="ARBA" id="ARBA00022490"/>
    </source>
</evidence>
<dbReference type="SUPFAM" id="SSF55729">
    <property type="entry name" value="Acyl-CoA N-acyltransferases (Nat)"/>
    <property type="match status" value="1"/>
</dbReference>
<keyword evidence="1 4" id="KW-0963">Cytoplasm</keyword>
<dbReference type="PANTHER" id="PTHR30098:SF2">
    <property type="entry name" value="LEUCYL_PHENYLALANYL-TRNA--PROTEIN TRANSFERASE"/>
    <property type="match status" value="1"/>
</dbReference>
<proteinExistence type="inferred from homology"/>
<dbReference type="Gene3D" id="3.40.630.70">
    <property type="entry name" value="Leucyl/phenylalanyl-tRNA-protein transferase, C-terminal domain"/>
    <property type="match status" value="1"/>
</dbReference>
<comment type="catalytic activity">
    <reaction evidence="4">
        <text>N-terminal L-lysyl-[protein] + L-leucyl-tRNA(Leu) = N-terminal L-leucyl-L-lysyl-[protein] + tRNA(Leu) + H(+)</text>
        <dbReference type="Rhea" id="RHEA:12340"/>
        <dbReference type="Rhea" id="RHEA-COMP:9613"/>
        <dbReference type="Rhea" id="RHEA-COMP:9622"/>
        <dbReference type="Rhea" id="RHEA-COMP:12670"/>
        <dbReference type="Rhea" id="RHEA-COMP:12671"/>
        <dbReference type="ChEBI" id="CHEBI:15378"/>
        <dbReference type="ChEBI" id="CHEBI:65249"/>
        <dbReference type="ChEBI" id="CHEBI:78442"/>
        <dbReference type="ChEBI" id="CHEBI:78494"/>
        <dbReference type="ChEBI" id="CHEBI:133043"/>
        <dbReference type="EC" id="2.3.2.6"/>
    </reaction>
</comment>
<name>A0A6M1S3T5_9BACT</name>
<comment type="function">
    <text evidence="4">Functions in the N-end rule pathway of protein degradation where it conjugates Leu, Phe and, less efficiently, Met from aminoacyl-tRNAs to the N-termini of proteins containing an N-terminal arginine or lysine.</text>
</comment>
<comment type="similarity">
    <text evidence="4">Belongs to the L/F-transferase family.</text>
</comment>
<comment type="catalytic activity">
    <reaction evidence="4">
        <text>N-terminal L-arginyl-[protein] + L-leucyl-tRNA(Leu) = N-terminal L-leucyl-L-arginyl-[protein] + tRNA(Leu) + H(+)</text>
        <dbReference type="Rhea" id="RHEA:50416"/>
        <dbReference type="Rhea" id="RHEA-COMP:9613"/>
        <dbReference type="Rhea" id="RHEA-COMP:9622"/>
        <dbReference type="Rhea" id="RHEA-COMP:12672"/>
        <dbReference type="Rhea" id="RHEA-COMP:12673"/>
        <dbReference type="ChEBI" id="CHEBI:15378"/>
        <dbReference type="ChEBI" id="CHEBI:64719"/>
        <dbReference type="ChEBI" id="CHEBI:78442"/>
        <dbReference type="ChEBI" id="CHEBI:78494"/>
        <dbReference type="ChEBI" id="CHEBI:133044"/>
        <dbReference type="EC" id="2.3.2.6"/>
    </reaction>
</comment>
<dbReference type="InterPro" id="IPR004616">
    <property type="entry name" value="Leu/Phe-tRNA_Trfase"/>
</dbReference>
<keyword evidence="2 4" id="KW-0808">Transferase</keyword>
<dbReference type="Pfam" id="PF03588">
    <property type="entry name" value="Leu_Phe_trans"/>
    <property type="match status" value="1"/>
</dbReference>
<dbReference type="InterPro" id="IPR042221">
    <property type="entry name" value="Leu/Phe-tRNA_Trfase_N"/>
</dbReference>
<dbReference type="EMBL" id="JAAKYA010000077">
    <property type="protein sequence ID" value="NGO39990.1"/>
    <property type="molecule type" value="Genomic_DNA"/>
</dbReference>
<evidence type="ECO:0000256" key="3">
    <source>
        <dbReference type="ARBA" id="ARBA00023315"/>
    </source>
</evidence>
<dbReference type="InterPro" id="IPR016181">
    <property type="entry name" value="Acyl_CoA_acyltransferase"/>
</dbReference>
<accession>A0A6M1S3T5</accession>
<dbReference type="GO" id="GO:0030163">
    <property type="term" value="P:protein catabolic process"/>
    <property type="evidence" value="ECO:0007669"/>
    <property type="project" value="UniProtKB-UniRule"/>
</dbReference>
<comment type="subcellular location">
    <subcellularLocation>
        <location evidence="4">Cytoplasm</location>
    </subcellularLocation>
</comment>
<evidence type="ECO:0000313" key="5">
    <source>
        <dbReference type="EMBL" id="NGO39990.1"/>
    </source>
</evidence>
<evidence type="ECO:0000313" key="6">
    <source>
        <dbReference type="Proteomes" id="UP000477311"/>
    </source>
</evidence>
<sequence>MRAWPVLPALLGQRLWFPDPRLADAEGLVAIGGDFSPQRLLLAYRSGIFPWTDNPITWWSPDPRAIFEFDRVHIPRSLRRLLRKNPFTITRDRAFRQVMEGCAQPAPGREESWVTPAFIMAYTRLHELGHAHSVEVWQNGELVGGVYGVAIGGFFAGESMFHRVRDASKVALIHLLQHLRERGFVLFDTQMATPVTRLLGAVEIPREEYLRRLADALRKDCRF</sequence>
<evidence type="ECO:0000256" key="2">
    <source>
        <dbReference type="ARBA" id="ARBA00022679"/>
    </source>
</evidence>